<gene>
    <name evidence="1" type="ORF">DFQ59_102594</name>
</gene>
<dbReference type="EMBL" id="QPJY01000002">
    <property type="protein sequence ID" value="RCX32233.1"/>
    <property type="molecule type" value="Genomic_DNA"/>
</dbReference>
<protein>
    <submittedName>
        <fullName evidence="1">Putative AlkP superfamily pyrophosphatase or phosphodiesterase</fullName>
    </submittedName>
</protein>
<comment type="caution">
    <text evidence="1">The sequence shown here is derived from an EMBL/GenBank/DDBJ whole genome shotgun (WGS) entry which is preliminary data.</text>
</comment>
<name>A0A369CEY6_9GAMM</name>
<dbReference type="AlphaFoldDB" id="A0A369CEY6"/>
<accession>A0A369CEY6</accession>
<evidence type="ECO:0000313" key="2">
    <source>
        <dbReference type="Proteomes" id="UP000252707"/>
    </source>
</evidence>
<keyword evidence="2" id="KW-1185">Reference proteome</keyword>
<dbReference type="SUPFAM" id="SSF53649">
    <property type="entry name" value="Alkaline phosphatase-like"/>
    <property type="match status" value="1"/>
</dbReference>
<organism evidence="1 2">
    <name type="scientific">Thioalbus denitrificans</name>
    <dbReference type="NCBI Taxonomy" id="547122"/>
    <lineage>
        <taxon>Bacteria</taxon>
        <taxon>Pseudomonadati</taxon>
        <taxon>Pseudomonadota</taxon>
        <taxon>Gammaproteobacteria</taxon>
        <taxon>Chromatiales</taxon>
        <taxon>Ectothiorhodospiraceae</taxon>
        <taxon>Thioalbus</taxon>
    </lineage>
</organism>
<dbReference type="Pfam" id="PF01663">
    <property type="entry name" value="Phosphodiest"/>
    <property type="match status" value="1"/>
</dbReference>
<dbReference type="InterPro" id="IPR017850">
    <property type="entry name" value="Alkaline_phosphatase_core_sf"/>
</dbReference>
<dbReference type="OrthoDB" id="502398at2"/>
<dbReference type="Proteomes" id="UP000252707">
    <property type="component" value="Unassembled WGS sequence"/>
</dbReference>
<dbReference type="Gene3D" id="3.40.720.10">
    <property type="entry name" value="Alkaline Phosphatase, subunit A"/>
    <property type="match status" value="1"/>
</dbReference>
<sequence length="387" mass="41683">MPLPDYHGGSIVNLMASLVEGLGGGATDYAPLRLLPPGQVGAARQVLLLVIDGLGYDTLTGSGAGGVLERHLRGPMTSVFPPTTASAITTYLTAEAPQQHGLTGWHMYFRELGDVLAVLPFRPRHGGSPLGEGGMDVGAFFGHTPVFDRLPPESVAIAPAHIIESDFNRAHTGSARRVPFTGLESFCDAIRASLTTTAAGRRYVYAYWPELDRLAHEHGIASPEAAAHLAALENAIGGLLAQLSGTDTLVVISADHGFIDTAPESTIDLDDHPGLADCLQLPLCGERRFAYCYVRPGAEADFEAYVREMFAGRARLLESAALLEEGWFGLGEPHPRLRDRIGHYALAMEDNWTIRDYLYGERHYDLVGVHGGISERELTVPLVVVEV</sequence>
<dbReference type="InterPro" id="IPR002591">
    <property type="entry name" value="Phosphodiest/P_Trfase"/>
</dbReference>
<proteinExistence type="predicted"/>
<dbReference type="RefSeq" id="WP_114279044.1">
    <property type="nucleotide sequence ID" value="NZ_QPJY01000002.1"/>
</dbReference>
<reference evidence="1 2" key="1">
    <citation type="submission" date="2018-07" db="EMBL/GenBank/DDBJ databases">
        <title>Genomic Encyclopedia of Type Strains, Phase IV (KMG-IV): sequencing the most valuable type-strain genomes for metagenomic binning, comparative biology and taxonomic classification.</title>
        <authorList>
            <person name="Goeker M."/>
        </authorList>
    </citation>
    <scope>NUCLEOTIDE SEQUENCE [LARGE SCALE GENOMIC DNA]</scope>
    <source>
        <strain evidence="1 2">DSM 26407</strain>
    </source>
</reference>
<evidence type="ECO:0000313" key="1">
    <source>
        <dbReference type="EMBL" id="RCX32233.1"/>
    </source>
</evidence>